<organism evidence="1 2">
    <name type="scientific">Gordonia alkaliphila</name>
    <dbReference type="NCBI Taxonomy" id="1053547"/>
    <lineage>
        <taxon>Bacteria</taxon>
        <taxon>Bacillati</taxon>
        <taxon>Actinomycetota</taxon>
        <taxon>Actinomycetes</taxon>
        <taxon>Mycobacteriales</taxon>
        <taxon>Gordoniaceae</taxon>
        <taxon>Gordonia</taxon>
    </lineage>
</organism>
<evidence type="ECO:0000313" key="2">
    <source>
        <dbReference type="Proteomes" id="UP001500822"/>
    </source>
</evidence>
<dbReference type="NCBIfam" id="TIGR04088">
    <property type="entry name" value="cognate_SipW"/>
    <property type="match status" value="1"/>
</dbReference>
<accession>A0ABP8Z3D3</accession>
<dbReference type="EMBL" id="BAABIE010000004">
    <property type="protein sequence ID" value="GAA4744824.1"/>
    <property type="molecule type" value="Genomic_DNA"/>
</dbReference>
<keyword evidence="2" id="KW-1185">Reference proteome</keyword>
<sequence length="213" mass="21766">MSSPIPSPDKGSRVRRLVGETGWTRTRAVLSLGMVFGLGAVGTMAAWSDTATATTGTFTMSSVNVEMKLNSQSPVYNMTSLNKLHMPRGASVAGMLPVNNVGTADFTYRADVITADAGTATYGKADVNKFAEKLTVTVFAGGSSNGATCTGGTQIGSAVQLSIGSKPFIGSARSLAAGQTEPLCIQVALAGDAPLEARMSAVTVDFKFAATAA</sequence>
<reference evidence="2" key="1">
    <citation type="journal article" date="2019" name="Int. J. Syst. Evol. Microbiol.">
        <title>The Global Catalogue of Microorganisms (GCM) 10K type strain sequencing project: providing services to taxonomists for standard genome sequencing and annotation.</title>
        <authorList>
            <consortium name="The Broad Institute Genomics Platform"/>
            <consortium name="The Broad Institute Genome Sequencing Center for Infectious Disease"/>
            <person name="Wu L."/>
            <person name="Ma J."/>
        </authorList>
    </citation>
    <scope>NUCLEOTIDE SEQUENCE [LARGE SCALE GENOMIC DNA]</scope>
    <source>
        <strain evidence="2">JCM 18077</strain>
    </source>
</reference>
<dbReference type="Proteomes" id="UP001500822">
    <property type="component" value="Unassembled WGS sequence"/>
</dbReference>
<dbReference type="InterPro" id="IPR023833">
    <property type="entry name" value="Signal_pept_SipW-depend-type"/>
</dbReference>
<evidence type="ECO:0000313" key="1">
    <source>
        <dbReference type="EMBL" id="GAA4744824.1"/>
    </source>
</evidence>
<name>A0ABP8Z3D3_9ACTN</name>
<evidence type="ECO:0008006" key="3">
    <source>
        <dbReference type="Google" id="ProtNLM"/>
    </source>
</evidence>
<protein>
    <recommendedName>
        <fullName evidence="3">Ribosomally synthesized peptide with SipW-like signal peptide</fullName>
    </recommendedName>
</protein>
<comment type="caution">
    <text evidence="1">The sequence shown here is derived from an EMBL/GenBank/DDBJ whole genome shotgun (WGS) entry which is preliminary data.</text>
</comment>
<proteinExistence type="predicted"/>
<dbReference type="RefSeq" id="WP_345312807.1">
    <property type="nucleotide sequence ID" value="NZ_BAABIE010000004.1"/>
</dbReference>
<gene>
    <name evidence="1" type="ORF">GCM10023217_12280</name>
</gene>